<name>A0A0E9X7E1_ANGAN</name>
<accession>A0A0E9X7E1</accession>
<organism evidence="1">
    <name type="scientific">Anguilla anguilla</name>
    <name type="common">European freshwater eel</name>
    <name type="synonym">Muraena anguilla</name>
    <dbReference type="NCBI Taxonomy" id="7936"/>
    <lineage>
        <taxon>Eukaryota</taxon>
        <taxon>Metazoa</taxon>
        <taxon>Chordata</taxon>
        <taxon>Craniata</taxon>
        <taxon>Vertebrata</taxon>
        <taxon>Euteleostomi</taxon>
        <taxon>Actinopterygii</taxon>
        <taxon>Neopterygii</taxon>
        <taxon>Teleostei</taxon>
        <taxon>Anguilliformes</taxon>
        <taxon>Anguillidae</taxon>
        <taxon>Anguilla</taxon>
    </lineage>
</organism>
<proteinExistence type="predicted"/>
<reference evidence="1" key="1">
    <citation type="submission" date="2014-11" db="EMBL/GenBank/DDBJ databases">
        <authorList>
            <person name="Amaro Gonzalez C."/>
        </authorList>
    </citation>
    <scope>NUCLEOTIDE SEQUENCE</scope>
</reference>
<sequence>MSQADYTSFCSVTSRQALLFPLCFVHICGETSLKRPAFRTETEPVLSRDIEKCMVGSLQALIWV</sequence>
<dbReference type="EMBL" id="GBXM01010832">
    <property type="protein sequence ID" value="JAH97745.1"/>
    <property type="molecule type" value="Transcribed_RNA"/>
</dbReference>
<protein>
    <submittedName>
        <fullName evidence="1">Uncharacterized protein</fullName>
    </submittedName>
</protein>
<dbReference type="AlphaFoldDB" id="A0A0E9X7E1"/>
<reference evidence="1" key="2">
    <citation type="journal article" date="2015" name="Fish Shellfish Immunol.">
        <title>Early steps in the European eel (Anguilla anguilla)-Vibrio vulnificus interaction in the gills: Role of the RtxA13 toxin.</title>
        <authorList>
            <person name="Callol A."/>
            <person name="Pajuelo D."/>
            <person name="Ebbesson L."/>
            <person name="Teles M."/>
            <person name="MacKenzie S."/>
            <person name="Amaro C."/>
        </authorList>
    </citation>
    <scope>NUCLEOTIDE SEQUENCE</scope>
</reference>
<evidence type="ECO:0000313" key="1">
    <source>
        <dbReference type="EMBL" id="JAH97745.1"/>
    </source>
</evidence>